<dbReference type="Pfam" id="PF07992">
    <property type="entry name" value="Pyr_redox_2"/>
    <property type="match status" value="1"/>
</dbReference>
<feature type="region of interest" description="Disordered" evidence="2">
    <location>
        <begin position="51"/>
        <end position="75"/>
    </location>
</feature>
<dbReference type="PANTHER" id="PTHR42949">
    <property type="entry name" value="ANAEROBIC GLYCEROL-3-PHOSPHATE DEHYDROGENASE SUBUNIT B"/>
    <property type="match status" value="1"/>
</dbReference>
<dbReference type="InterPro" id="IPR023753">
    <property type="entry name" value="FAD/NAD-binding_dom"/>
</dbReference>
<dbReference type="InterPro" id="IPR051691">
    <property type="entry name" value="Metab_Enz_Cyan_OpOx_G3PDH"/>
</dbReference>
<dbReference type="Proteomes" id="UP001139516">
    <property type="component" value="Unassembled WGS sequence"/>
</dbReference>
<protein>
    <submittedName>
        <fullName evidence="5">FAD-dependent oxidoreductase</fullName>
    </submittedName>
</protein>
<name>A0A9X1Y5S6_9PROT</name>
<dbReference type="Pfam" id="PF04324">
    <property type="entry name" value="Fer2_BFD"/>
    <property type="match status" value="1"/>
</dbReference>
<dbReference type="RefSeq" id="WP_248666137.1">
    <property type="nucleotide sequence ID" value="NZ_JALPRX010000023.1"/>
</dbReference>
<keyword evidence="6" id="KW-1185">Reference proteome</keyword>
<evidence type="ECO:0000313" key="5">
    <source>
        <dbReference type="EMBL" id="MCK8784011.1"/>
    </source>
</evidence>
<evidence type="ECO:0000259" key="4">
    <source>
        <dbReference type="Pfam" id="PF07992"/>
    </source>
</evidence>
<proteinExistence type="predicted"/>
<dbReference type="PIRSF" id="PIRSF037495">
    <property type="entry name" value="Opine_OX_OoxA/HcnB"/>
    <property type="match status" value="1"/>
</dbReference>
<feature type="domain" description="FAD/NAD(P)-binding" evidence="4">
    <location>
        <begin position="9"/>
        <end position="333"/>
    </location>
</feature>
<evidence type="ECO:0000313" key="6">
    <source>
        <dbReference type="Proteomes" id="UP001139516"/>
    </source>
</evidence>
<accession>A0A9X1Y5S6</accession>
<gene>
    <name evidence="5" type="ORF">M0638_06410</name>
</gene>
<evidence type="ECO:0000259" key="3">
    <source>
        <dbReference type="Pfam" id="PF04324"/>
    </source>
</evidence>
<dbReference type="AlphaFoldDB" id="A0A9X1Y5S6"/>
<sequence length="482" mass="48470">MTPGPAPRDLAIVGAGPAGMAAAVEADALGLSVVLIDEQPTPGGQVFRAVEAGAGDPAGDPAGDSAGDPALAGEDRDSGARLVAGLRAAIGASARLDYRPRTALWHLDADAGLLSTVTDGAAGEVAARRVLLATGAQERPVPIPGWTLPGVLTAGAAQILLKTAGAVPEGAAAIAGQGPLCWLLAVQLLRAGAGPLTLLETSSGGALPRALRAGGLWSGRAALRKGVSLMREARARGLRVVPGVRGLRAGGDSRLRRVAWEGGTLECGTLLLHEGVIPSTHVTRALGLAHEWDAGQFCWRPRLDAWGATSHPAIAVAGDGGGIGGWEAAVAAGRLAALDAAYRLGRLDAAARDARAAPPRAALRRALALRPFLDRLYAPSPAVLAPPDDATVVCRCEEVTAGQVRAAARLGATGPNQVKAFLRAGMGPCQGRLCGTTVAALVAGARGIPVPAAGVLRPRAPYRPVTVGALAGPLPEADDPIG</sequence>
<dbReference type="Gene3D" id="1.10.10.1100">
    <property type="entry name" value="BFD-like [2Fe-2S]-binding domain"/>
    <property type="match status" value="1"/>
</dbReference>
<dbReference type="Gene3D" id="3.50.50.60">
    <property type="entry name" value="FAD/NAD(P)-binding domain"/>
    <property type="match status" value="3"/>
</dbReference>
<dbReference type="InterPro" id="IPR041854">
    <property type="entry name" value="BFD-like_2Fe2S-bd_dom_sf"/>
</dbReference>
<dbReference type="InterPro" id="IPR036188">
    <property type="entry name" value="FAD/NAD-bd_sf"/>
</dbReference>
<dbReference type="PRINTS" id="PR00368">
    <property type="entry name" value="FADPNR"/>
</dbReference>
<dbReference type="PANTHER" id="PTHR42949:SF3">
    <property type="entry name" value="ANAEROBIC GLYCEROL-3-PHOSPHATE DEHYDROGENASE SUBUNIT B"/>
    <property type="match status" value="1"/>
</dbReference>
<comment type="caution">
    <text evidence="5">The sequence shown here is derived from an EMBL/GenBank/DDBJ whole genome shotgun (WGS) entry which is preliminary data.</text>
</comment>
<evidence type="ECO:0000256" key="2">
    <source>
        <dbReference type="SAM" id="MobiDB-lite"/>
    </source>
</evidence>
<dbReference type="PRINTS" id="PR00411">
    <property type="entry name" value="PNDRDTASEI"/>
</dbReference>
<feature type="domain" description="BFD-like [2Fe-2S]-binding" evidence="3">
    <location>
        <begin position="392"/>
        <end position="442"/>
    </location>
</feature>
<feature type="compositionally biased region" description="Low complexity" evidence="2">
    <location>
        <begin position="52"/>
        <end position="72"/>
    </location>
</feature>
<organism evidence="5 6">
    <name type="scientific">Roseomonas acroporae</name>
    <dbReference type="NCBI Taxonomy" id="2937791"/>
    <lineage>
        <taxon>Bacteria</taxon>
        <taxon>Pseudomonadati</taxon>
        <taxon>Pseudomonadota</taxon>
        <taxon>Alphaproteobacteria</taxon>
        <taxon>Acetobacterales</taxon>
        <taxon>Roseomonadaceae</taxon>
        <taxon>Roseomonas</taxon>
    </lineage>
</organism>
<dbReference type="InterPro" id="IPR017224">
    <property type="entry name" value="Opine_Oxase_asu/HCN_bsu"/>
</dbReference>
<dbReference type="InterPro" id="IPR007419">
    <property type="entry name" value="BFD-like_2Fe2S-bd_dom"/>
</dbReference>
<dbReference type="GO" id="GO:0016491">
    <property type="term" value="F:oxidoreductase activity"/>
    <property type="evidence" value="ECO:0007669"/>
    <property type="project" value="UniProtKB-KW"/>
</dbReference>
<evidence type="ECO:0000256" key="1">
    <source>
        <dbReference type="ARBA" id="ARBA00023002"/>
    </source>
</evidence>
<dbReference type="SUPFAM" id="SSF51905">
    <property type="entry name" value="FAD/NAD(P)-binding domain"/>
    <property type="match status" value="1"/>
</dbReference>
<dbReference type="CDD" id="cd19946">
    <property type="entry name" value="GlpA-like_Fer2_BFD-like"/>
    <property type="match status" value="1"/>
</dbReference>
<reference evidence="5" key="1">
    <citation type="submission" date="2022-04" db="EMBL/GenBank/DDBJ databases">
        <title>Roseomonas acroporae sp. nov., isolated from coral Acropora digitifera.</title>
        <authorList>
            <person name="Sun H."/>
        </authorList>
    </citation>
    <scope>NUCLEOTIDE SEQUENCE</scope>
    <source>
        <strain evidence="5">NAR14</strain>
    </source>
</reference>
<keyword evidence="1" id="KW-0560">Oxidoreductase</keyword>
<dbReference type="EMBL" id="JALPRX010000023">
    <property type="protein sequence ID" value="MCK8784011.1"/>
    <property type="molecule type" value="Genomic_DNA"/>
</dbReference>